<proteinExistence type="predicted"/>
<accession>A0A1V9Y3M1</accession>
<reference evidence="1 2" key="1">
    <citation type="journal article" date="2017" name="Gigascience">
        <title>Draft genome of the honey bee ectoparasitic mite, Tropilaelaps mercedesae, is shaped by the parasitic life history.</title>
        <authorList>
            <person name="Dong X."/>
            <person name="Armstrong S.D."/>
            <person name="Xia D."/>
            <person name="Makepeace B.L."/>
            <person name="Darby A.C."/>
            <person name="Kadowaki T."/>
        </authorList>
    </citation>
    <scope>NUCLEOTIDE SEQUENCE [LARGE SCALE GENOMIC DNA]</scope>
    <source>
        <strain evidence="1">Wuxi-XJTLU</strain>
    </source>
</reference>
<dbReference type="InParanoid" id="A0A1V9Y3M1"/>
<dbReference type="AlphaFoldDB" id="A0A1V9Y3M1"/>
<evidence type="ECO:0000313" key="2">
    <source>
        <dbReference type="Proteomes" id="UP000192247"/>
    </source>
</evidence>
<evidence type="ECO:0000313" key="1">
    <source>
        <dbReference type="EMBL" id="OQR80305.1"/>
    </source>
</evidence>
<dbReference type="Proteomes" id="UP000192247">
    <property type="component" value="Unassembled WGS sequence"/>
</dbReference>
<protein>
    <submittedName>
        <fullName evidence="1">Uncharacterized protein</fullName>
    </submittedName>
</protein>
<organism evidence="1 2">
    <name type="scientific">Tropilaelaps mercedesae</name>
    <dbReference type="NCBI Taxonomy" id="418985"/>
    <lineage>
        <taxon>Eukaryota</taxon>
        <taxon>Metazoa</taxon>
        <taxon>Ecdysozoa</taxon>
        <taxon>Arthropoda</taxon>
        <taxon>Chelicerata</taxon>
        <taxon>Arachnida</taxon>
        <taxon>Acari</taxon>
        <taxon>Parasitiformes</taxon>
        <taxon>Mesostigmata</taxon>
        <taxon>Gamasina</taxon>
        <taxon>Dermanyssoidea</taxon>
        <taxon>Laelapidae</taxon>
        <taxon>Tropilaelaps</taxon>
    </lineage>
</organism>
<gene>
    <name evidence="1" type="ORF">BIW11_02414</name>
</gene>
<dbReference type="EMBL" id="MNPL01000129">
    <property type="protein sequence ID" value="OQR80305.1"/>
    <property type="molecule type" value="Genomic_DNA"/>
</dbReference>
<name>A0A1V9Y3M1_9ACAR</name>
<keyword evidence="2" id="KW-1185">Reference proteome</keyword>
<comment type="caution">
    <text evidence="1">The sequence shown here is derived from an EMBL/GenBank/DDBJ whole genome shotgun (WGS) entry which is preliminary data.</text>
</comment>
<sequence>MLVYPVAAVVVAWTASNKVWAFDGLEATKILKVTDPVAIDGNSSEVTDATIGVEESLQAEARQTFDDDPEFSTIRKRSVDW</sequence>